<accession>A0A2A9MIU6</accession>
<keyword evidence="8" id="KW-0539">Nucleus</keyword>
<feature type="region of interest" description="Disordered" evidence="10">
    <location>
        <begin position="191"/>
        <end position="249"/>
    </location>
</feature>
<dbReference type="AlphaFoldDB" id="A0A2A9MIU6"/>
<feature type="compositionally biased region" description="Low complexity" evidence="10">
    <location>
        <begin position="22"/>
        <end position="56"/>
    </location>
</feature>
<keyword evidence="4" id="KW-0158">Chromosome</keyword>
<evidence type="ECO:0000256" key="10">
    <source>
        <dbReference type="SAM" id="MobiDB-lite"/>
    </source>
</evidence>
<feature type="compositionally biased region" description="Basic and acidic residues" evidence="10">
    <location>
        <begin position="126"/>
        <end position="136"/>
    </location>
</feature>
<dbReference type="KEGG" id="bbes:BESB_055370"/>
<evidence type="ECO:0000256" key="8">
    <source>
        <dbReference type="ARBA" id="ARBA00023242"/>
    </source>
</evidence>
<keyword evidence="6" id="KW-0164">Citrullination</keyword>
<evidence type="ECO:0000313" key="11">
    <source>
        <dbReference type="EMBL" id="PFH35886.1"/>
    </source>
</evidence>
<name>A0A2A9MIU6_BESBE</name>
<gene>
    <name evidence="11" type="ORF">BESB_055370</name>
</gene>
<dbReference type="InterPro" id="IPR026570">
    <property type="entry name" value="CCDC86"/>
</dbReference>
<evidence type="ECO:0000313" key="12">
    <source>
        <dbReference type="Proteomes" id="UP000224006"/>
    </source>
</evidence>
<dbReference type="GeneID" id="40310466"/>
<dbReference type="GO" id="GO:0005730">
    <property type="term" value="C:nucleolus"/>
    <property type="evidence" value="ECO:0007669"/>
    <property type="project" value="UniProtKB-SubCell"/>
</dbReference>
<evidence type="ECO:0000256" key="4">
    <source>
        <dbReference type="ARBA" id="ARBA00022454"/>
    </source>
</evidence>
<keyword evidence="5" id="KW-0597">Phosphoprotein</keyword>
<evidence type="ECO:0000256" key="2">
    <source>
        <dbReference type="ARBA" id="ARBA00004604"/>
    </source>
</evidence>
<organism evidence="11 12">
    <name type="scientific">Besnoitia besnoiti</name>
    <name type="common">Apicomplexan protozoan</name>
    <dbReference type="NCBI Taxonomy" id="94643"/>
    <lineage>
        <taxon>Eukaryota</taxon>
        <taxon>Sar</taxon>
        <taxon>Alveolata</taxon>
        <taxon>Apicomplexa</taxon>
        <taxon>Conoidasida</taxon>
        <taxon>Coccidia</taxon>
        <taxon>Eucoccidiorida</taxon>
        <taxon>Eimeriorina</taxon>
        <taxon>Sarcocystidae</taxon>
        <taxon>Besnoitia</taxon>
    </lineage>
</organism>
<dbReference type="PANTHER" id="PTHR13557:SF1">
    <property type="entry name" value="COILED-COIL DOMAIN-CONTAINING PROTEIN 86"/>
    <property type="match status" value="1"/>
</dbReference>
<feature type="region of interest" description="Disordered" evidence="10">
    <location>
        <begin position="1"/>
        <end position="175"/>
    </location>
</feature>
<feature type="compositionally biased region" description="Low complexity" evidence="10">
    <location>
        <begin position="80"/>
        <end position="89"/>
    </location>
</feature>
<dbReference type="PANTHER" id="PTHR13557">
    <property type="entry name" value="COILED-COIL DOMAIN-CONTAINING PROTEIN 86"/>
    <property type="match status" value="1"/>
</dbReference>
<evidence type="ECO:0000256" key="3">
    <source>
        <dbReference type="ARBA" id="ARBA00016738"/>
    </source>
</evidence>
<sequence length="285" mass="30929">MEATTELQGAAPRRSAPRKAADSSASPQKEVEASASPASPTPASRRSADAPASGAGDAERPTSPGASRQQKGGASPCRGAECAAAQTAADTPDLCADEAGSRKRRSSAGDAASEKKMKSAVADGAGAREDAQRDTAEEASQADEEGSSSTAEGSLQPGTMAAHIPRVRGKQAWKAKGSVRSFGRFCKEAANRAKGTWETQKRARDEERAMRQAEREMREQRAAVLRRRREKTEEKRRRKEENEMKSTQVQVIKNTTKLRKWGKKARRDLVKMSPEMIQKLYNVRF</sequence>
<evidence type="ECO:0000256" key="6">
    <source>
        <dbReference type="ARBA" id="ARBA00022934"/>
    </source>
</evidence>
<evidence type="ECO:0000256" key="5">
    <source>
        <dbReference type="ARBA" id="ARBA00022553"/>
    </source>
</evidence>
<dbReference type="VEuPathDB" id="ToxoDB:BESB_055370"/>
<evidence type="ECO:0000256" key="1">
    <source>
        <dbReference type="ARBA" id="ARBA00004286"/>
    </source>
</evidence>
<comment type="subcellular location">
    <subcellularLocation>
        <location evidence="1">Chromosome</location>
    </subcellularLocation>
    <subcellularLocation>
        <location evidence="2">Nucleus</location>
        <location evidence="2">Nucleolus</location>
    </subcellularLocation>
</comment>
<dbReference type="GO" id="GO:0005694">
    <property type="term" value="C:chromosome"/>
    <property type="evidence" value="ECO:0007669"/>
    <property type="project" value="UniProtKB-SubCell"/>
</dbReference>
<keyword evidence="12" id="KW-1185">Reference proteome</keyword>
<dbReference type="Proteomes" id="UP000224006">
    <property type="component" value="Chromosome IV"/>
</dbReference>
<comment type="function">
    <text evidence="9">Required for proper chromosome segregation during mitosis and error-free mitotic progression.</text>
</comment>
<comment type="caution">
    <text evidence="11">The sequence shown here is derived from an EMBL/GenBank/DDBJ whole genome shotgun (WGS) entry which is preliminary data.</text>
</comment>
<dbReference type="OrthoDB" id="332725at2759"/>
<feature type="compositionally biased region" description="Polar residues" evidence="10">
    <location>
        <begin position="147"/>
        <end position="157"/>
    </location>
</feature>
<evidence type="ECO:0000256" key="9">
    <source>
        <dbReference type="ARBA" id="ARBA00093307"/>
    </source>
</evidence>
<dbReference type="RefSeq" id="XP_029219895.1">
    <property type="nucleotide sequence ID" value="XM_029363972.1"/>
</dbReference>
<keyword evidence="7" id="KW-0175">Coiled coil</keyword>
<evidence type="ECO:0000256" key="7">
    <source>
        <dbReference type="ARBA" id="ARBA00023054"/>
    </source>
</evidence>
<feature type="compositionally biased region" description="Basic and acidic residues" evidence="10">
    <location>
        <begin position="199"/>
        <end position="221"/>
    </location>
</feature>
<feature type="compositionally biased region" description="Basic and acidic residues" evidence="10">
    <location>
        <begin position="230"/>
        <end position="244"/>
    </location>
</feature>
<proteinExistence type="predicted"/>
<protein>
    <recommendedName>
        <fullName evidence="3">Coiled-coil domain-containing protein 86</fullName>
    </recommendedName>
</protein>
<dbReference type="EMBL" id="NWUJ01000004">
    <property type="protein sequence ID" value="PFH35886.1"/>
    <property type="molecule type" value="Genomic_DNA"/>
</dbReference>
<reference evidence="11 12" key="1">
    <citation type="submission" date="2017-09" db="EMBL/GenBank/DDBJ databases">
        <title>Genome sequencing of Besnoitia besnoiti strain Bb-Ger1.</title>
        <authorList>
            <person name="Schares G."/>
            <person name="Venepally P."/>
            <person name="Lorenzi H.A."/>
        </authorList>
    </citation>
    <scope>NUCLEOTIDE SEQUENCE [LARGE SCALE GENOMIC DNA]</scope>
    <source>
        <strain evidence="11 12">Bb-Ger1</strain>
    </source>
</reference>